<evidence type="ECO:0000313" key="16">
    <source>
        <dbReference type="EMBL" id="MDV6298737.1"/>
    </source>
</evidence>
<keyword evidence="7" id="KW-0028">Amino-acid biosynthesis</keyword>
<evidence type="ECO:0000256" key="4">
    <source>
        <dbReference type="ARBA" id="ARBA00009553"/>
    </source>
</evidence>
<proteinExistence type="inferred from homology"/>
<feature type="compositionally biased region" description="Pro residues" evidence="13">
    <location>
        <begin position="24"/>
        <end position="41"/>
    </location>
</feature>
<name>A0AAE4U4B7_9ACTN</name>
<evidence type="ECO:0000256" key="3">
    <source>
        <dbReference type="ARBA" id="ARBA00004681"/>
    </source>
</evidence>
<keyword evidence="11" id="KW-0862">Zinc</keyword>
<dbReference type="NCBIfam" id="NF003556">
    <property type="entry name" value="PRK05222.1"/>
    <property type="match status" value="1"/>
</dbReference>
<evidence type="ECO:0000256" key="7">
    <source>
        <dbReference type="ARBA" id="ARBA00022605"/>
    </source>
</evidence>
<dbReference type="GO" id="GO:0032259">
    <property type="term" value="P:methylation"/>
    <property type="evidence" value="ECO:0007669"/>
    <property type="project" value="UniProtKB-KW"/>
</dbReference>
<evidence type="ECO:0000256" key="12">
    <source>
        <dbReference type="ARBA" id="ARBA00023167"/>
    </source>
</evidence>
<evidence type="ECO:0000256" key="6">
    <source>
        <dbReference type="ARBA" id="ARBA00022603"/>
    </source>
</evidence>
<dbReference type="PANTHER" id="PTHR30519">
    <property type="entry name" value="5-METHYLTETRAHYDROPTEROYLTRIGLUTAMATE--HOMOCYSTEINE METHYLTRANSFERASE"/>
    <property type="match status" value="1"/>
</dbReference>
<dbReference type="GO" id="GO:0008270">
    <property type="term" value="F:zinc ion binding"/>
    <property type="evidence" value="ECO:0007669"/>
    <property type="project" value="InterPro"/>
</dbReference>
<keyword evidence="12" id="KW-0486">Methionine biosynthesis</keyword>
<evidence type="ECO:0000256" key="8">
    <source>
        <dbReference type="ARBA" id="ARBA00022679"/>
    </source>
</evidence>
<dbReference type="InterPro" id="IPR002629">
    <property type="entry name" value="Met_Synth_C/arc"/>
</dbReference>
<evidence type="ECO:0000256" key="10">
    <source>
        <dbReference type="ARBA" id="ARBA00022737"/>
    </source>
</evidence>
<feature type="domain" description="Cobalamin-independent methionine synthase MetE N-terminal" evidence="15">
    <location>
        <begin position="47"/>
        <end position="359"/>
    </location>
</feature>
<evidence type="ECO:0000256" key="11">
    <source>
        <dbReference type="ARBA" id="ARBA00022833"/>
    </source>
</evidence>
<reference evidence="16" key="1">
    <citation type="submission" date="2023-10" db="EMBL/GenBank/DDBJ databases">
        <title>Development of a sustainable strategy for remediation of hydrocarbon-contaminated territories based on the waste exchange concept.</title>
        <authorList>
            <person name="Krivoruchko A."/>
        </authorList>
    </citation>
    <scope>NUCLEOTIDE SEQUENCE</scope>
    <source>
        <strain evidence="16">IEGM 1175</strain>
    </source>
</reference>
<dbReference type="CDD" id="cd03311">
    <property type="entry name" value="CIMS_C_terminal_like"/>
    <property type="match status" value="1"/>
</dbReference>
<dbReference type="EC" id="2.1.1.14" evidence="5"/>
<gene>
    <name evidence="16" type="primary">metE</name>
    <name evidence="16" type="ORF">R3P82_06380</name>
</gene>
<comment type="similarity">
    <text evidence="4">Belongs to the vitamin-B12 independent methionine synthase family.</text>
</comment>
<comment type="cofactor">
    <cofactor evidence="1">
        <name>Zn(2+)</name>
        <dbReference type="ChEBI" id="CHEBI:29105"/>
    </cofactor>
</comment>
<dbReference type="CDD" id="cd03312">
    <property type="entry name" value="CIMS_N_terminal_like"/>
    <property type="match status" value="1"/>
</dbReference>
<dbReference type="EMBL" id="JAWLKJ010000001">
    <property type="protein sequence ID" value="MDV6298737.1"/>
    <property type="molecule type" value="Genomic_DNA"/>
</dbReference>
<dbReference type="InterPro" id="IPR038071">
    <property type="entry name" value="UROD/MetE-like_sf"/>
</dbReference>
<comment type="function">
    <text evidence="2">Catalyzes the transfer of a methyl group from 5-methyltetrahydrofolate to homocysteine resulting in methionine formation.</text>
</comment>
<comment type="caution">
    <text evidence="16">The sequence shown here is derived from an EMBL/GenBank/DDBJ whole genome shotgun (WGS) entry which is preliminary data.</text>
</comment>
<evidence type="ECO:0000313" key="17">
    <source>
        <dbReference type="Proteomes" id="UP001185873"/>
    </source>
</evidence>
<feature type="domain" description="Cobalamin-independent methionine synthase MetE C-terminal/archaeal" evidence="14">
    <location>
        <begin position="465"/>
        <end position="787"/>
    </location>
</feature>
<dbReference type="Gene3D" id="3.20.20.210">
    <property type="match status" value="2"/>
</dbReference>
<comment type="pathway">
    <text evidence="3">Amino-acid biosynthesis; L-methionine biosynthesis via de novo pathway; L-methionine from L-homocysteine (MetE route): step 1/1.</text>
</comment>
<dbReference type="SUPFAM" id="SSF51726">
    <property type="entry name" value="UROD/MetE-like"/>
    <property type="match status" value="2"/>
</dbReference>
<dbReference type="InterPro" id="IPR013215">
    <property type="entry name" value="Cbl-indep_Met_Synth_N"/>
</dbReference>
<evidence type="ECO:0000256" key="5">
    <source>
        <dbReference type="ARBA" id="ARBA00012034"/>
    </source>
</evidence>
<organism evidence="16 17">
    <name type="scientific">Dietzia maris</name>
    <dbReference type="NCBI Taxonomy" id="37915"/>
    <lineage>
        <taxon>Bacteria</taxon>
        <taxon>Bacillati</taxon>
        <taxon>Actinomycetota</taxon>
        <taxon>Actinomycetes</taxon>
        <taxon>Mycobacteriales</taxon>
        <taxon>Dietziaceae</taxon>
        <taxon>Dietzia</taxon>
    </lineage>
</organism>
<dbReference type="Proteomes" id="UP001185873">
    <property type="component" value="Unassembled WGS sequence"/>
</dbReference>
<keyword evidence="9" id="KW-0479">Metal-binding</keyword>
<keyword evidence="6 16" id="KW-0489">Methyltransferase</keyword>
<dbReference type="RefSeq" id="WP_317469120.1">
    <property type="nucleotide sequence ID" value="NZ_JAWLKJ010000001.1"/>
</dbReference>
<evidence type="ECO:0000256" key="2">
    <source>
        <dbReference type="ARBA" id="ARBA00002777"/>
    </source>
</evidence>
<feature type="region of interest" description="Disordered" evidence="13">
    <location>
        <begin position="1"/>
        <end position="53"/>
    </location>
</feature>
<feature type="region of interest" description="Disordered" evidence="13">
    <location>
        <begin position="794"/>
        <end position="816"/>
    </location>
</feature>
<protein>
    <recommendedName>
        <fullName evidence="5">5-methyltetrahydropteroyltriglutamate--homocysteine S-methyltransferase</fullName>
        <ecNumber evidence="5">2.1.1.14</ecNumber>
    </recommendedName>
</protein>
<evidence type="ECO:0000256" key="1">
    <source>
        <dbReference type="ARBA" id="ARBA00001947"/>
    </source>
</evidence>
<evidence type="ECO:0000256" key="9">
    <source>
        <dbReference type="ARBA" id="ARBA00022723"/>
    </source>
</evidence>
<sequence length="816" mass="89791">MTRRGRWHAPRAEIMSSSSSSSQSPPPPSSQPPSSPTPPHLEPARASSVLGYPRIGPRRELKRALERYWHGDGTRAELLATGRRLRDATWHDLRAAGITQIPGNTFSFYDHILDDALLMGAVPARFRELVRDLGPVDTVFALARGRADVPPLELVPLQGTSYLYRQPEFDESSELGLRPDELLAEVARAREQEFGIRPVVTGPVSLLLLSKAAPDAAPGFAPIDLLDRLLTEYEALLGVLAGAGVTCVQFDEPCMTMERTADEITALRRAYDRLAAVTTRPRILVTGQYGDLGEALSALAATGIEAIGLDLVYGRRSAADLADVPGLRGKRLYAGVVDGQNVWRTDKFATLDYLRDLRAVFPDVVVSTSCTLLHVPYDVAAESDLPAELADSLAFAEQKVAEVVSLAHALVDGPTPRWRRLPVLPSARRDDVRARTARVDDDDKVRVPYAERAARQADRLGLPTLPTATLGSFPQTREIRRARRDLADGRIDYDRYCDYLRAEIASVIRLQEDIGLDVLVHGEVERNDMVQYFAELLDGFAATRSGWVQSYGSRCVRPPILYGDVARPAPMTVEWTGYAQSLTDRPVKGMVTGPVTMLARSFCRTDLALPEVATQLALVVRDEVADLEAAGTAIIQIDEPAIRELLPRRGADRRAYLDWAVGTFRLASAGARPDTQIHTHLTYSSLREMRAAIEGLDADVTAIVATRSIEWVLEALEDHTLTRQVAPGVYESRSGFVPDIDLLHSRLLRAVDAVGVDRVWAVPDGGLKSRYTWQLEPSLRNLVAAARRIRRAVAPDPRGSNKIGHRTSLGSRARDR</sequence>
<dbReference type="GO" id="GO:0009086">
    <property type="term" value="P:methionine biosynthetic process"/>
    <property type="evidence" value="ECO:0007669"/>
    <property type="project" value="UniProtKB-KW"/>
</dbReference>
<evidence type="ECO:0000259" key="15">
    <source>
        <dbReference type="Pfam" id="PF08267"/>
    </source>
</evidence>
<dbReference type="Pfam" id="PF08267">
    <property type="entry name" value="Meth_synt_1"/>
    <property type="match status" value="1"/>
</dbReference>
<dbReference type="AlphaFoldDB" id="A0AAE4U4B7"/>
<keyword evidence="10" id="KW-0677">Repeat</keyword>
<dbReference type="Pfam" id="PF01717">
    <property type="entry name" value="Meth_synt_2"/>
    <property type="match status" value="1"/>
</dbReference>
<keyword evidence="8 16" id="KW-0808">Transferase</keyword>
<dbReference type="GO" id="GO:0003871">
    <property type="term" value="F:5-methyltetrahydropteroyltriglutamate-homocysteine S-methyltransferase activity"/>
    <property type="evidence" value="ECO:0007669"/>
    <property type="project" value="UniProtKB-EC"/>
</dbReference>
<evidence type="ECO:0000259" key="14">
    <source>
        <dbReference type="Pfam" id="PF01717"/>
    </source>
</evidence>
<evidence type="ECO:0000256" key="13">
    <source>
        <dbReference type="SAM" id="MobiDB-lite"/>
    </source>
</evidence>
<accession>A0AAE4U4B7</accession>